<protein>
    <submittedName>
        <fullName evidence="2">Uncharacterized protein</fullName>
    </submittedName>
</protein>
<accession>A0A543DZH1</accession>
<sequence>MPSLSDLDTSLPTQRTSSPPVPADVPPPPVQRTVVDPCTCGHGQAAHEHYRPGSDCGTCGRLGCAEFRPENGFFRQLWRKITASS</sequence>
<evidence type="ECO:0000256" key="1">
    <source>
        <dbReference type="SAM" id="MobiDB-lite"/>
    </source>
</evidence>
<evidence type="ECO:0000313" key="2">
    <source>
        <dbReference type="EMBL" id="TQM14736.1"/>
    </source>
</evidence>
<comment type="caution">
    <text evidence="2">The sequence shown here is derived from an EMBL/GenBank/DDBJ whole genome shotgun (WGS) entry which is preliminary data.</text>
</comment>
<evidence type="ECO:0000313" key="3">
    <source>
        <dbReference type="Proteomes" id="UP000315677"/>
    </source>
</evidence>
<proteinExistence type="predicted"/>
<gene>
    <name evidence="2" type="ORF">FB558_1510</name>
</gene>
<feature type="compositionally biased region" description="Pro residues" evidence="1">
    <location>
        <begin position="19"/>
        <end position="30"/>
    </location>
</feature>
<dbReference type="AlphaFoldDB" id="A0A543DZH1"/>
<feature type="region of interest" description="Disordered" evidence="1">
    <location>
        <begin position="1"/>
        <end position="31"/>
    </location>
</feature>
<dbReference type="EMBL" id="VFPA01000001">
    <property type="protein sequence ID" value="TQM14736.1"/>
    <property type="molecule type" value="Genomic_DNA"/>
</dbReference>
<keyword evidence="3" id="KW-1185">Reference proteome</keyword>
<dbReference type="Proteomes" id="UP000315677">
    <property type="component" value="Unassembled WGS sequence"/>
</dbReference>
<name>A0A543DZH1_9PSEU</name>
<dbReference type="OrthoDB" id="5193319at2"/>
<dbReference type="RefSeq" id="WP_142049468.1">
    <property type="nucleotide sequence ID" value="NZ_VFPA01000001.1"/>
</dbReference>
<organism evidence="2 3">
    <name type="scientific">Pseudonocardia kunmingensis</name>
    <dbReference type="NCBI Taxonomy" id="630975"/>
    <lineage>
        <taxon>Bacteria</taxon>
        <taxon>Bacillati</taxon>
        <taxon>Actinomycetota</taxon>
        <taxon>Actinomycetes</taxon>
        <taxon>Pseudonocardiales</taxon>
        <taxon>Pseudonocardiaceae</taxon>
        <taxon>Pseudonocardia</taxon>
    </lineage>
</organism>
<reference evidence="2 3" key="1">
    <citation type="submission" date="2019-06" db="EMBL/GenBank/DDBJ databases">
        <title>Sequencing the genomes of 1000 actinobacteria strains.</title>
        <authorList>
            <person name="Klenk H.-P."/>
        </authorList>
    </citation>
    <scope>NUCLEOTIDE SEQUENCE [LARGE SCALE GENOMIC DNA]</scope>
    <source>
        <strain evidence="2 3">DSM 45301</strain>
    </source>
</reference>
<feature type="compositionally biased region" description="Polar residues" evidence="1">
    <location>
        <begin position="1"/>
        <end position="18"/>
    </location>
</feature>